<name>A0A6P1SV97_9RHOB</name>
<feature type="transmembrane region" description="Helical" evidence="2">
    <location>
        <begin position="40"/>
        <end position="60"/>
    </location>
</feature>
<dbReference type="KEGG" id="amaq:GO499_05120"/>
<organism evidence="3 4">
    <name type="scientific">Algicella marina</name>
    <dbReference type="NCBI Taxonomy" id="2683284"/>
    <lineage>
        <taxon>Bacteria</taxon>
        <taxon>Pseudomonadati</taxon>
        <taxon>Pseudomonadota</taxon>
        <taxon>Alphaproteobacteria</taxon>
        <taxon>Rhodobacterales</taxon>
        <taxon>Paracoccaceae</taxon>
        <taxon>Algicella</taxon>
    </lineage>
</organism>
<feature type="transmembrane region" description="Helical" evidence="2">
    <location>
        <begin position="72"/>
        <end position="92"/>
    </location>
</feature>
<keyword evidence="2" id="KW-0472">Membrane</keyword>
<keyword evidence="2" id="KW-0812">Transmembrane</keyword>
<sequence>MSDERHSVWQWRPGSPHGVAEERPEVKARAKASPSMRKDIKLIAVLLVVMLVSYGVAQFASGDGMSETYRPVAWGAGVLSAMSFGALLLKVAEKLVDPSIRIGHVLLVSAVALGLLTFAYLKWVGASGGV</sequence>
<proteinExistence type="predicted"/>
<dbReference type="EMBL" id="CP046620">
    <property type="protein sequence ID" value="QHQ34614.1"/>
    <property type="molecule type" value="Genomic_DNA"/>
</dbReference>
<evidence type="ECO:0000256" key="1">
    <source>
        <dbReference type="SAM" id="MobiDB-lite"/>
    </source>
</evidence>
<evidence type="ECO:0000313" key="4">
    <source>
        <dbReference type="Proteomes" id="UP000464495"/>
    </source>
</evidence>
<dbReference type="AlphaFoldDB" id="A0A6P1SV97"/>
<keyword evidence="2" id="KW-1133">Transmembrane helix</keyword>
<dbReference type="RefSeq" id="WP_161861183.1">
    <property type="nucleotide sequence ID" value="NZ_CP046620.1"/>
</dbReference>
<feature type="compositionally biased region" description="Basic and acidic residues" evidence="1">
    <location>
        <begin position="19"/>
        <end position="28"/>
    </location>
</feature>
<protein>
    <submittedName>
        <fullName evidence="3">Uncharacterized protein</fullName>
    </submittedName>
</protein>
<feature type="region of interest" description="Disordered" evidence="1">
    <location>
        <begin position="1"/>
        <end position="30"/>
    </location>
</feature>
<dbReference type="Proteomes" id="UP000464495">
    <property type="component" value="Chromosome"/>
</dbReference>
<gene>
    <name evidence="3" type="ORF">GO499_05120</name>
</gene>
<keyword evidence="4" id="KW-1185">Reference proteome</keyword>
<feature type="transmembrane region" description="Helical" evidence="2">
    <location>
        <begin position="104"/>
        <end position="123"/>
    </location>
</feature>
<evidence type="ECO:0000256" key="2">
    <source>
        <dbReference type="SAM" id="Phobius"/>
    </source>
</evidence>
<reference evidence="3 4" key="1">
    <citation type="submission" date="2019-12" db="EMBL/GenBank/DDBJ databases">
        <title>Complete genome sequence of Algicella marina strain 9Alg 56(T) isolated from the red alga Tichocarpus crinitus.</title>
        <authorList>
            <person name="Kim S.-G."/>
            <person name="Nedashkovskaya O.I."/>
        </authorList>
    </citation>
    <scope>NUCLEOTIDE SEQUENCE [LARGE SCALE GENOMIC DNA]</scope>
    <source>
        <strain evidence="3 4">9Alg 56</strain>
    </source>
</reference>
<evidence type="ECO:0000313" key="3">
    <source>
        <dbReference type="EMBL" id="QHQ34614.1"/>
    </source>
</evidence>
<accession>A0A6P1SV97</accession>